<proteinExistence type="predicted"/>
<name>A0A853H222_9BURK</name>
<dbReference type="InterPro" id="IPR019925">
    <property type="entry name" value="DNA_repair_protein_predicted"/>
</dbReference>
<evidence type="ECO:0000313" key="2">
    <source>
        <dbReference type="EMBL" id="NYT86332.1"/>
    </source>
</evidence>
<dbReference type="AlphaFoldDB" id="A0A853H222"/>
<dbReference type="Pfam" id="PF12705">
    <property type="entry name" value="PDDEXK_1"/>
    <property type="match status" value="1"/>
</dbReference>
<dbReference type="OrthoDB" id="9761147at2"/>
<dbReference type="InterPro" id="IPR038726">
    <property type="entry name" value="PDDEXK_AddAB-type"/>
</dbReference>
<dbReference type="Gene3D" id="3.90.320.10">
    <property type="match status" value="1"/>
</dbReference>
<dbReference type="RefSeq" id="WP_130040351.1">
    <property type="nucleotide sequence ID" value="NZ_JACCEV010000003.1"/>
</dbReference>
<sequence length="884" mass="98354">MIDTFPTITLEALSRLDTQDVLVLTVNNRHARRVLAEMSASLTGTRSVMAVPDIIPLSAWLRQAADQLSFSPESGLAAHTLDAFGAQWLWQKVVGEAESDRALLDVAQAARLAAEADRLIDDWHIHIPPELETIDYQHFREWRRSYRALLARLDMEDSNLAYGRIVQAVVSGLLKKPAGTLVLAGFNELSPRLSGMLLAMQEQGTRLVVLERPAQEAETVRRVVASDPDGEWRLAVQWAAGQLRDHPQGRYAIVASRLEADVVLAHRCLRAELVDAQGNVLPYNVAVARPMSDWPLVAAAISWLRVLAAFVTKKTCPPADVGAALLAGACAAARHEASGRAAIDVFWRWRATVTVTEPGFARLLDQHAPQLAQAWRSSCDMLSEQSNSASIDVWVQRFRQSLQALAYPGQSVLDSHSYQQLEAFDGLMDNLARQAPVMGRVGFSSAVGLLQRLARETPFQPQRDPAARLDVLGFLESEGGHWDGVWVLGLTDEVLPAAPKPNPFVPLAVLRQARAPRATPERELHWAKTLYRSLLASAPQVWLSHAEYEGERELRPSPCIAAIAPSINVPEQAATAPCPLEYIPDEQGPPLQTGHSTRGGIAVIDTQARNPLWAFAKYRLGASELANYAELSDQNARGLLLHKAIELVWRMLPDQQALLDLYAQGSLRALLEQSAEQAADECLQDYGSVVRRLETDRTILILEQWLQLELRREPFRVRDVEQNYVWTHGALQLSLRLDRIDELEDGRLAVIDYKSGGGRLDPKPDWMRERPVGLQLPFYASVLAAEDARVAALVLARLHAREVEVKGLADADYGFDGLSTLTDWSMFAGSTWEQLMSEWRRIICQMADEYAAGVARNHSLRPDDIQYCDVLPFLRLNEEYTRVD</sequence>
<comment type="caution">
    <text evidence="2">The sequence shown here is derived from an EMBL/GenBank/DDBJ whole genome shotgun (WGS) entry which is preliminary data.</text>
</comment>
<reference evidence="2 3" key="1">
    <citation type="submission" date="2020-07" db="EMBL/GenBank/DDBJ databases">
        <title>Taxonomic revisions and descriptions of new bacterial species based on genomic comparisons in the high-G+C-content subgroup of the family Alcaligenaceae.</title>
        <authorList>
            <person name="Szabo A."/>
            <person name="Felfoldi T."/>
        </authorList>
    </citation>
    <scope>NUCLEOTIDE SEQUENCE [LARGE SCALE GENOMIC DNA]</scope>
    <source>
        <strain evidence="2 3">DSM 25667</strain>
    </source>
</reference>
<dbReference type="EMBL" id="JACCEV010000003">
    <property type="protein sequence ID" value="NYT86332.1"/>
    <property type="molecule type" value="Genomic_DNA"/>
</dbReference>
<dbReference type="Proteomes" id="UP000554144">
    <property type="component" value="Unassembled WGS sequence"/>
</dbReference>
<feature type="domain" description="PD-(D/E)XK endonuclease-like" evidence="1">
    <location>
        <begin position="606"/>
        <end position="868"/>
    </location>
</feature>
<dbReference type="SUPFAM" id="SSF52540">
    <property type="entry name" value="P-loop containing nucleoside triphosphate hydrolases"/>
    <property type="match status" value="1"/>
</dbReference>
<dbReference type="NCBIfam" id="TIGR03623">
    <property type="entry name" value="probable DNA repair protein"/>
    <property type="match status" value="1"/>
</dbReference>
<dbReference type="InterPro" id="IPR011604">
    <property type="entry name" value="PDDEXK-like_dom_sf"/>
</dbReference>
<dbReference type="InterPro" id="IPR027417">
    <property type="entry name" value="P-loop_NTPase"/>
</dbReference>
<evidence type="ECO:0000259" key="1">
    <source>
        <dbReference type="Pfam" id="PF12705"/>
    </source>
</evidence>
<gene>
    <name evidence="2" type="ORF">H0A62_12015</name>
</gene>
<accession>A0A853H222</accession>
<protein>
    <submittedName>
        <fullName evidence="2">PD-(D/E)XK nuclease family protein</fullName>
    </submittedName>
</protein>
<organism evidence="2 3">
    <name type="scientific">Pollutimonas harenae</name>
    <dbReference type="NCBI Taxonomy" id="657015"/>
    <lineage>
        <taxon>Bacteria</taxon>
        <taxon>Pseudomonadati</taxon>
        <taxon>Pseudomonadota</taxon>
        <taxon>Betaproteobacteria</taxon>
        <taxon>Burkholderiales</taxon>
        <taxon>Alcaligenaceae</taxon>
        <taxon>Pollutimonas</taxon>
    </lineage>
</organism>
<evidence type="ECO:0000313" key="3">
    <source>
        <dbReference type="Proteomes" id="UP000554144"/>
    </source>
</evidence>
<keyword evidence="3" id="KW-1185">Reference proteome</keyword>